<reference evidence="2" key="3">
    <citation type="submission" date="2020-12" db="UniProtKB">
        <authorList>
            <consortium name="EnsemblPlants"/>
        </authorList>
    </citation>
    <scope>IDENTIFICATION</scope>
</reference>
<dbReference type="EMBL" id="ABEU02000004">
    <property type="protein sequence ID" value="PNR54670.1"/>
    <property type="molecule type" value="Genomic_DNA"/>
</dbReference>
<dbReference type="InParanoid" id="A0A2K1KLK9"/>
<sequence>MGDYMPMSQDVQAQHAARRWTSFLPAAMHDAQAPQDALGGVYQRSHSFWG</sequence>
<evidence type="ECO:0000313" key="3">
    <source>
        <dbReference type="Proteomes" id="UP000006727"/>
    </source>
</evidence>
<accession>A0A2K1KLK9</accession>
<organism evidence="1">
    <name type="scientific">Physcomitrium patens</name>
    <name type="common">Spreading-leaved earth moss</name>
    <name type="synonym">Physcomitrella patens</name>
    <dbReference type="NCBI Taxonomy" id="3218"/>
    <lineage>
        <taxon>Eukaryota</taxon>
        <taxon>Viridiplantae</taxon>
        <taxon>Streptophyta</taxon>
        <taxon>Embryophyta</taxon>
        <taxon>Bryophyta</taxon>
        <taxon>Bryophytina</taxon>
        <taxon>Bryopsida</taxon>
        <taxon>Funariidae</taxon>
        <taxon>Funariales</taxon>
        <taxon>Funariaceae</taxon>
        <taxon>Physcomitrium</taxon>
    </lineage>
</organism>
<dbReference type="Proteomes" id="UP000006727">
    <property type="component" value="Chromosome 4"/>
</dbReference>
<dbReference type="PaxDb" id="3218-PP1S267_101V6.1"/>
<keyword evidence="3" id="KW-1185">Reference proteome</keyword>
<dbReference type="AlphaFoldDB" id="A0A2K1KLK9"/>
<dbReference type="Gramene" id="Pp3c4_70V3.1">
    <property type="protein sequence ID" value="PAC:32921584.CDS.1"/>
    <property type="gene ID" value="Pp3c4_70"/>
</dbReference>
<reference evidence="1 3" key="2">
    <citation type="journal article" date="2018" name="Plant J.">
        <title>The Physcomitrella patens chromosome-scale assembly reveals moss genome structure and evolution.</title>
        <authorList>
            <person name="Lang D."/>
            <person name="Ullrich K.K."/>
            <person name="Murat F."/>
            <person name="Fuchs J."/>
            <person name="Jenkins J."/>
            <person name="Haas F.B."/>
            <person name="Piednoel M."/>
            <person name="Gundlach H."/>
            <person name="Van Bel M."/>
            <person name="Meyberg R."/>
            <person name="Vives C."/>
            <person name="Morata J."/>
            <person name="Symeonidi A."/>
            <person name="Hiss M."/>
            <person name="Muchero W."/>
            <person name="Kamisugi Y."/>
            <person name="Saleh O."/>
            <person name="Blanc G."/>
            <person name="Decker E.L."/>
            <person name="van Gessel N."/>
            <person name="Grimwood J."/>
            <person name="Hayes R.D."/>
            <person name="Graham S.W."/>
            <person name="Gunter L.E."/>
            <person name="McDaniel S.F."/>
            <person name="Hoernstein S.N.W."/>
            <person name="Larsson A."/>
            <person name="Li F.W."/>
            <person name="Perroud P.F."/>
            <person name="Phillips J."/>
            <person name="Ranjan P."/>
            <person name="Rokshar D.S."/>
            <person name="Rothfels C.J."/>
            <person name="Schneider L."/>
            <person name="Shu S."/>
            <person name="Stevenson D.W."/>
            <person name="Thummler F."/>
            <person name="Tillich M."/>
            <person name="Villarreal Aguilar J.C."/>
            <person name="Widiez T."/>
            <person name="Wong G.K."/>
            <person name="Wymore A."/>
            <person name="Zhang Y."/>
            <person name="Zimmer A.D."/>
            <person name="Quatrano R.S."/>
            <person name="Mayer K.F.X."/>
            <person name="Goodstein D."/>
            <person name="Casacuberta J.M."/>
            <person name="Vandepoele K."/>
            <person name="Reski R."/>
            <person name="Cuming A.C."/>
            <person name="Tuskan G.A."/>
            <person name="Maumus F."/>
            <person name="Salse J."/>
            <person name="Schmutz J."/>
            <person name="Rensing S.A."/>
        </authorList>
    </citation>
    <scope>NUCLEOTIDE SEQUENCE [LARGE SCALE GENOMIC DNA]</scope>
    <source>
        <strain evidence="2 3">cv. Gransden 2004</strain>
    </source>
</reference>
<proteinExistence type="predicted"/>
<evidence type="ECO:0000313" key="2">
    <source>
        <dbReference type="EnsemblPlants" id="PAC:32921584.CDS.1"/>
    </source>
</evidence>
<gene>
    <name evidence="1" type="ORF">PHYPA_005563</name>
</gene>
<evidence type="ECO:0000313" key="1">
    <source>
        <dbReference type="EMBL" id="PNR54670.1"/>
    </source>
</evidence>
<protein>
    <submittedName>
        <fullName evidence="1 2">Uncharacterized protein</fullName>
    </submittedName>
</protein>
<dbReference type="EnsemblPlants" id="Pp3c4_70V3.1">
    <property type="protein sequence ID" value="PAC:32921584.CDS.1"/>
    <property type="gene ID" value="Pp3c4_70"/>
</dbReference>
<name>A0A2K1KLK9_PHYPA</name>
<reference evidence="1 3" key="1">
    <citation type="journal article" date="2008" name="Science">
        <title>The Physcomitrella genome reveals evolutionary insights into the conquest of land by plants.</title>
        <authorList>
            <person name="Rensing S."/>
            <person name="Lang D."/>
            <person name="Zimmer A."/>
            <person name="Terry A."/>
            <person name="Salamov A."/>
            <person name="Shapiro H."/>
            <person name="Nishiyama T."/>
            <person name="Perroud P.-F."/>
            <person name="Lindquist E."/>
            <person name="Kamisugi Y."/>
            <person name="Tanahashi T."/>
            <person name="Sakakibara K."/>
            <person name="Fujita T."/>
            <person name="Oishi K."/>
            <person name="Shin-I T."/>
            <person name="Kuroki Y."/>
            <person name="Toyoda A."/>
            <person name="Suzuki Y."/>
            <person name="Hashimoto A."/>
            <person name="Yamaguchi K."/>
            <person name="Sugano A."/>
            <person name="Kohara Y."/>
            <person name="Fujiyama A."/>
            <person name="Anterola A."/>
            <person name="Aoki S."/>
            <person name="Ashton N."/>
            <person name="Barbazuk W.B."/>
            <person name="Barker E."/>
            <person name="Bennetzen J."/>
            <person name="Bezanilla M."/>
            <person name="Blankenship R."/>
            <person name="Cho S.H."/>
            <person name="Dutcher S."/>
            <person name="Estelle M."/>
            <person name="Fawcett J.A."/>
            <person name="Gundlach H."/>
            <person name="Hanada K."/>
            <person name="Heyl A."/>
            <person name="Hicks K.A."/>
            <person name="Hugh J."/>
            <person name="Lohr M."/>
            <person name="Mayer K."/>
            <person name="Melkozernov A."/>
            <person name="Murata T."/>
            <person name="Nelson D."/>
            <person name="Pils B."/>
            <person name="Prigge M."/>
            <person name="Reiss B."/>
            <person name="Renner T."/>
            <person name="Rombauts S."/>
            <person name="Rushton P."/>
            <person name="Sanderfoot A."/>
            <person name="Schween G."/>
            <person name="Shiu S.-H."/>
            <person name="Stueber K."/>
            <person name="Theodoulou F.L."/>
            <person name="Tu H."/>
            <person name="Van de Peer Y."/>
            <person name="Verrier P.J."/>
            <person name="Waters E."/>
            <person name="Wood A."/>
            <person name="Yang L."/>
            <person name="Cove D."/>
            <person name="Cuming A."/>
            <person name="Hasebe M."/>
            <person name="Lucas S."/>
            <person name="Mishler D.B."/>
            <person name="Reski R."/>
            <person name="Grigoriev I."/>
            <person name="Quatrano R.S."/>
            <person name="Boore J.L."/>
        </authorList>
    </citation>
    <scope>NUCLEOTIDE SEQUENCE [LARGE SCALE GENOMIC DNA]</scope>
    <source>
        <strain evidence="2 3">cv. Gransden 2004</strain>
    </source>
</reference>